<keyword evidence="1" id="KW-1133">Transmembrane helix</keyword>
<evidence type="ECO:0000313" key="3">
    <source>
        <dbReference type="Proteomes" id="UP000596145"/>
    </source>
</evidence>
<evidence type="ECO:0000313" key="2">
    <source>
        <dbReference type="EMBL" id="QQB47267.1"/>
    </source>
</evidence>
<feature type="transmembrane region" description="Helical" evidence="1">
    <location>
        <begin position="12"/>
        <end position="28"/>
    </location>
</feature>
<dbReference type="InterPro" id="IPR029058">
    <property type="entry name" value="AB_hydrolase_fold"/>
</dbReference>
<dbReference type="Proteomes" id="UP000596145">
    <property type="component" value="Chromosome"/>
</dbReference>
<keyword evidence="1" id="KW-0812">Transmembrane</keyword>
<dbReference type="PANTHER" id="PTHR48098:SF1">
    <property type="entry name" value="DIACYLGLYCEROL ACYLTRANSFERASE_MYCOLYLTRANSFERASE AG85A"/>
    <property type="match status" value="1"/>
</dbReference>
<dbReference type="SUPFAM" id="SSF53474">
    <property type="entry name" value="alpha/beta-Hydrolases"/>
    <property type="match status" value="1"/>
</dbReference>
<sequence>MLESVELTGPTQSVLFWAALVVPALFLLTRQKCRLTMASVLIIGIVVAVAWALHAPPALAVGGGLLLLLLSACRRPVHALFVAVAVVGSIGIINTQFQMVPTVGAITNWVDYVPYRDLASVRPGQSVRTSLVLGRGRPAEVYLPPAYFEGKRPPVLVLMHGNPGSPSMWMDEGQAPQLFDEFQATHSGMAPVVVSVDATGSFTGNPLCVGWAHDYISDELPQAITQFFRVDEDRSHWVLGGLSYGGTCALQIATTAPDAYGGYIDMSGQREPLAGTKQETVDKYFGGDPQTYRENNPRDLLGDTRKYVGIPVRFIVGEDDRGYRPGIEELYGLAQQAGMNATLAVLPGGHDFRVWREGLIDSLDFIATIGGIDHA</sequence>
<dbReference type="EMBL" id="CP066007">
    <property type="protein sequence ID" value="QQB47267.1"/>
    <property type="molecule type" value="Genomic_DNA"/>
</dbReference>
<dbReference type="GO" id="GO:0016787">
    <property type="term" value="F:hydrolase activity"/>
    <property type="evidence" value="ECO:0007669"/>
    <property type="project" value="UniProtKB-KW"/>
</dbReference>
<dbReference type="Pfam" id="PF00756">
    <property type="entry name" value="Esterase"/>
    <property type="match status" value="1"/>
</dbReference>
<feature type="transmembrane region" description="Helical" evidence="1">
    <location>
        <begin position="40"/>
        <end position="70"/>
    </location>
</feature>
<protein>
    <submittedName>
        <fullName evidence="2">Alpha/beta fold hydrolase</fullName>
    </submittedName>
</protein>
<reference evidence="2 3" key="1">
    <citation type="submission" date="2020-12" db="EMBL/GenBank/DDBJ databases">
        <title>FDA dAtabase for Regulatory Grade micrObial Sequences (FDA-ARGOS): Supporting development and validation of Infectious Disease Dx tests.</title>
        <authorList>
            <person name="Sproer C."/>
            <person name="Gronow S."/>
            <person name="Severitt S."/>
            <person name="Schroder I."/>
            <person name="Tallon L."/>
            <person name="Sadzewicz L."/>
            <person name="Zhao X."/>
            <person name="Boylan J."/>
            <person name="Ott S."/>
            <person name="Bowen H."/>
            <person name="Vavikolanu K."/>
            <person name="Mehta A."/>
            <person name="Aluvathingal J."/>
            <person name="Nadendla S."/>
            <person name="Lowell S."/>
            <person name="Myers T."/>
            <person name="Yan Y."/>
            <person name="Sichtig H."/>
        </authorList>
    </citation>
    <scope>NUCLEOTIDE SEQUENCE [LARGE SCALE GENOMIC DNA]</scope>
    <source>
        <strain evidence="2 3">FDAARGOS_1053</strain>
    </source>
</reference>
<organism evidence="2 3">
    <name type="scientific">Corynebacterium glucuronolyticum</name>
    <dbReference type="NCBI Taxonomy" id="39791"/>
    <lineage>
        <taxon>Bacteria</taxon>
        <taxon>Bacillati</taxon>
        <taxon>Actinomycetota</taxon>
        <taxon>Actinomycetes</taxon>
        <taxon>Mycobacteriales</taxon>
        <taxon>Corynebacteriaceae</taxon>
        <taxon>Corynebacterium</taxon>
    </lineage>
</organism>
<proteinExistence type="predicted"/>
<gene>
    <name evidence="2" type="ORF">I6I10_05025</name>
</gene>
<evidence type="ECO:0000256" key="1">
    <source>
        <dbReference type="SAM" id="Phobius"/>
    </source>
</evidence>
<accession>A0A7T4JVU1</accession>
<keyword evidence="1" id="KW-0472">Membrane</keyword>
<name>A0A7T4JVU1_9CORY</name>
<dbReference type="PANTHER" id="PTHR48098">
    <property type="entry name" value="ENTEROCHELIN ESTERASE-RELATED"/>
    <property type="match status" value="1"/>
</dbReference>
<dbReference type="RefSeq" id="WP_084036540.1">
    <property type="nucleotide sequence ID" value="NZ_CP066007.1"/>
</dbReference>
<dbReference type="Gene3D" id="3.40.50.1820">
    <property type="entry name" value="alpha/beta hydrolase"/>
    <property type="match status" value="1"/>
</dbReference>
<dbReference type="InterPro" id="IPR050583">
    <property type="entry name" value="Mycobacterial_A85_antigen"/>
</dbReference>
<dbReference type="InterPro" id="IPR000801">
    <property type="entry name" value="Esterase-like"/>
</dbReference>
<dbReference type="GO" id="GO:0016747">
    <property type="term" value="F:acyltransferase activity, transferring groups other than amino-acyl groups"/>
    <property type="evidence" value="ECO:0007669"/>
    <property type="project" value="TreeGrafter"/>
</dbReference>
<dbReference type="OrthoDB" id="3723842at2"/>
<keyword evidence="2" id="KW-0378">Hydrolase</keyword>
<dbReference type="AlphaFoldDB" id="A0A7T4JVU1"/>
<dbReference type="GeneID" id="92760906"/>
<feature type="transmembrane region" description="Helical" evidence="1">
    <location>
        <begin position="76"/>
        <end position="93"/>
    </location>
</feature>